<name>A0A7J8I076_MOLMO</name>
<dbReference type="Proteomes" id="UP000550707">
    <property type="component" value="Unassembled WGS sequence"/>
</dbReference>
<reference evidence="2 3" key="1">
    <citation type="journal article" date="2020" name="Nature">
        <title>Six reference-quality genomes reveal evolution of bat adaptations.</title>
        <authorList>
            <person name="Jebb D."/>
            <person name="Huang Z."/>
            <person name="Pippel M."/>
            <person name="Hughes G.M."/>
            <person name="Lavrichenko K."/>
            <person name="Devanna P."/>
            <person name="Winkler S."/>
            <person name="Jermiin L.S."/>
            <person name="Skirmuntt E.C."/>
            <person name="Katzourakis A."/>
            <person name="Burkitt-Gray L."/>
            <person name="Ray D.A."/>
            <person name="Sullivan K.A.M."/>
            <person name="Roscito J.G."/>
            <person name="Kirilenko B.M."/>
            <person name="Davalos L.M."/>
            <person name="Corthals A.P."/>
            <person name="Power M.L."/>
            <person name="Jones G."/>
            <person name="Ransome R.D."/>
            <person name="Dechmann D.K.N."/>
            <person name="Locatelli A.G."/>
            <person name="Puechmaille S.J."/>
            <person name="Fedrigo O."/>
            <person name="Jarvis E.D."/>
            <person name="Hiller M."/>
            <person name="Vernes S.C."/>
            <person name="Myers E.W."/>
            <person name="Teeling E.C."/>
        </authorList>
    </citation>
    <scope>NUCLEOTIDE SEQUENCE [LARGE SCALE GENOMIC DNA]</scope>
    <source>
        <strain evidence="2">MMolMol1</strain>
        <tissue evidence="2">Muscle</tissue>
    </source>
</reference>
<feature type="region of interest" description="Disordered" evidence="1">
    <location>
        <begin position="74"/>
        <end position="98"/>
    </location>
</feature>
<dbReference type="InParanoid" id="A0A7J8I076"/>
<sequence length="125" mass="13247">MTSPHMLEEGSVTEVRVVCFHVGQVTCSQGGRVRVSAWHRVGLSYVSVESVTTTAPGRDPRAEGLAVEVQTAIGDRKPPGECGKAPVPPTRLPSSGATWAAAGGSRPLCLNVRQSCAHSERIWNN</sequence>
<accession>A0A7J8I076</accession>
<keyword evidence="3" id="KW-1185">Reference proteome</keyword>
<evidence type="ECO:0000256" key="1">
    <source>
        <dbReference type="SAM" id="MobiDB-lite"/>
    </source>
</evidence>
<gene>
    <name evidence="2" type="ORF">HJG59_010905</name>
</gene>
<proteinExistence type="predicted"/>
<evidence type="ECO:0000313" key="2">
    <source>
        <dbReference type="EMBL" id="KAF6478014.1"/>
    </source>
</evidence>
<dbReference type="EMBL" id="JACASF010000005">
    <property type="protein sequence ID" value="KAF6478014.1"/>
    <property type="molecule type" value="Genomic_DNA"/>
</dbReference>
<comment type="caution">
    <text evidence="2">The sequence shown here is derived from an EMBL/GenBank/DDBJ whole genome shotgun (WGS) entry which is preliminary data.</text>
</comment>
<evidence type="ECO:0000313" key="3">
    <source>
        <dbReference type="Proteomes" id="UP000550707"/>
    </source>
</evidence>
<dbReference type="AlphaFoldDB" id="A0A7J8I076"/>
<organism evidence="2 3">
    <name type="scientific">Molossus molossus</name>
    <name type="common">Pallas' mastiff bat</name>
    <name type="synonym">Vespertilio molossus</name>
    <dbReference type="NCBI Taxonomy" id="27622"/>
    <lineage>
        <taxon>Eukaryota</taxon>
        <taxon>Metazoa</taxon>
        <taxon>Chordata</taxon>
        <taxon>Craniata</taxon>
        <taxon>Vertebrata</taxon>
        <taxon>Euteleostomi</taxon>
        <taxon>Mammalia</taxon>
        <taxon>Eutheria</taxon>
        <taxon>Laurasiatheria</taxon>
        <taxon>Chiroptera</taxon>
        <taxon>Yangochiroptera</taxon>
        <taxon>Molossidae</taxon>
        <taxon>Molossus</taxon>
    </lineage>
</organism>
<protein>
    <submittedName>
        <fullName evidence="2">Uncharacterized protein</fullName>
    </submittedName>
</protein>